<keyword evidence="3" id="KW-1185">Reference proteome</keyword>
<dbReference type="EMBL" id="PDEM01000024">
    <property type="protein sequence ID" value="PHZ84447.1"/>
    <property type="molecule type" value="Genomic_DNA"/>
</dbReference>
<dbReference type="Proteomes" id="UP000229730">
    <property type="component" value="Unassembled WGS sequence"/>
</dbReference>
<sequence>MRHLKPLNKKAHLLDQSAADGATEEVFAMQTVAGCTTSTDPGWEVDPFGSVASLCQPMEADLYGCSDPCWWPAAVPDTVNTYPDWSELQDTRKNWRKLDAVFPED</sequence>
<dbReference type="InterPro" id="IPR036487">
    <property type="entry name" value="QH-AmDH_gsu_sf"/>
</dbReference>
<feature type="domain" description="Quinohemoprotein amine dehydrogenase gamma subunit structural" evidence="1">
    <location>
        <begin position="31"/>
        <end position="104"/>
    </location>
</feature>
<dbReference type="SUPFAM" id="SSF69131">
    <property type="entry name" value="Quinohemoprotein amine dehydrogenase C chain"/>
    <property type="match status" value="1"/>
</dbReference>
<name>A0A2G4YQ78_9PROT</name>
<evidence type="ECO:0000313" key="3">
    <source>
        <dbReference type="Proteomes" id="UP000229730"/>
    </source>
</evidence>
<dbReference type="Pfam" id="PF08992">
    <property type="entry name" value="QH-AmDH_gamma"/>
    <property type="match status" value="1"/>
</dbReference>
<organism evidence="2 3">
    <name type="scientific">Paremcibacter congregatus</name>
    <dbReference type="NCBI Taxonomy" id="2043170"/>
    <lineage>
        <taxon>Bacteria</taxon>
        <taxon>Pseudomonadati</taxon>
        <taxon>Pseudomonadota</taxon>
        <taxon>Alphaproteobacteria</taxon>
        <taxon>Emcibacterales</taxon>
        <taxon>Emcibacteraceae</taxon>
        <taxon>Paremcibacter</taxon>
    </lineage>
</organism>
<dbReference type="NCBIfam" id="NF037958">
    <property type="entry name" value="QH_gamma"/>
    <property type="match status" value="1"/>
</dbReference>
<comment type="caution">
    <text evidence="2">The sequence shown here is derived from an EMBL/GenBank/DDBJ whole genome shotgun (WGS) entry which is preliminary data.</text>
</comment>
<accession>A0A2G4YQ78</accession>
<protein>
    <submittedName>
        <fullName evidence="2">Quinohemoprotein amine dehydrogenase</fullName>
    </submittedName>
</protein>
<reference evidence="2 3" key="1">
    <citation type="submission" date="2017-10" db="EMBL/GenBank/DDBJ databases">
        <title>Frigbacter circumglobatus gen. nov. sp. nov., isolated from sediment cultured in situ.</title>
        <authorList>
            <person name="Zhao Z."/>
        </authorList>
    </citation>
    <scope>NUCLEOTIDE SEQUENCE [LARGE SCALE GENOMIC DNA]</scope>
    <source>
        <strain evidence="2 3">ZYL</strain>
    </source>
</reference>
<evidence type="ECO:0000259" key="1">
    <source>
        <dbReference type="Pfam" id="PF08992"/>
    </source>
</evidence>
<dbReference type="RefSeq" id="WP_099473401.1">
    <property type="nucleotide sequence ID" value="NZ_CAXBMK010000003.1"/>
</dbReference>
<dbReference type="Gene3D" id="4.10.940.10">
    <property type="entry name" value="Quinohemoprotein amine dehydrogenase, gamma subunit structural domain"/>
    <property type="match status" value="1"/>
</dbReference>
<proteinExistence type="predicted"/>
<gene>
    <name evidence="2" type="ORF">CRD36_11590</name>
</gene>
<dbReference type="GO" id="GO:0016638">
    <property type="term" value="F:oxidoreductase activity, acting on the CH-NH2 group of donors"/>
    <property type="evidence" value="ECO:0007669"/>
    <property type="project" value="InterPro"/>
</dbReference>
<dbReference type="OrthoDB" id="5344384at2"/>
<dbReference type="InParanoid" id="A0A2G4YQ78"/>
<dbReference type="InterPro" id="IPR047830">
    <property type="entry name" value="QHNDH_gamma"/>
</dbReference>
<dbReference type="InterPro" id="IPR015084">
    <property type="entry name" value="QH-AmDH_gsu_dom"/>
</dbReference>
<evidence type="ECO:0000313" key="2">
    <source>
        <dbReference type="EMBL" id="PHZ84447.1"/>
    </source>
</evidence>
<dbReference type="AlphaFoldDB" id="A0A2G4YQ78"/>